<name>A0ACA9M223_9GLOM</name>
<gene>
    <name evidence="1" type="ORF">RPERSI_LOCUS4431</name>
</gene>
<comment type="caution">
    <text evidence="1">The sequence shown here is derived from an EMBL/GenBank/DDBJ whole genome shotgun (WGS) entry which is preliminary data.</text>
</comment>
<accession>A0ACA9M223</accession>
<feature type="non-terminal residue" evidence="1">
    <location>
        <position position="1"/>
    </location>
</feature>
<keyword evidence="2" id="KW-1185">Reference proteome</keyword>
<proteinExistence type="predicted"/>
<dbReference type="EMBL" id="CAJVQC010006084">
    <property type="protein sequence ID" value="CAG8562643.1"/>
    <property type="molecule type" value="Genomic_DNA"/>
</dbReference>
<organism evidence="1 2">
    <name type="scientific">Racocetra persica</name>
    <dbReference type="NCBI Taxonomy" id="160502"/>
    <lineage>
        <taxon>Eukaryota</taxon>
        <taxon>Fungi</taxon>
        <taxon>Fungi incertae sedis</taxon>
        <taxon>Mucoromycota</taxon>
        <taxon>Glomeromycotina</taxon>
        <taxon>Glomeromycetes</taxon>
        <taxon>Diversisporales</taxon>
        <taxon>Gigasporaceae</taxon>
        <taxon>Racocetra</taxon>
    </lineage>
</organism>
<sequence>PLLPRQTPNMPAVLTDHLYLKKLQNSNCDCRPDRLLSITNSKTTAVRMKYTTAF</sequence>
<evidence type="ECO:0000313" key="1">
    <source>
        <dbReference type="EMBL" id="CAG8562643.1"/>
    </source>
</evidence>
<evidence type="ECO:0000313" key="2">
    <source>
        <dbReference type="Proteomes" id="UP000789920"/>
    </source>
</evidence>
<protein>
    <submittedName>
        <fullName evidence="1">28348_t:CDS:1</fullName>
    </submittedName>
</protein>
<reference evidence="1" key="1">
    <citation type="submission" date="2021-06" db="EMBL/GenBank/DDBJ databases">
        <authorList>
            <person name="Kallberg Y."/>
            <person name="Tangrot J."/>
            <person name="Rosling A."/>
        </authorList>
    </citation>
    <scope>NUCLEOTIDE SEQUENCE</scope>
    <source>
        <strain evidence="1">MA461A</strain>
    </source>
</reference>
<dbReference type="Proteomes" id="UP000789920">
    <property type="component" value="Unassembled WGS sequence"/>
</dbReference>